<dbReference type="PANTHER" id="PTHR10458:SF22">
    <property type="entry name" value="PEPTIDE DEFORMYLASE"/>
    <property type="match status" value="1"/>
</dbReference>
<evidence type="ECO:0000256" key="10">
    <source>
        <dbReference type="ARBA" id="ARBA00022946"/>
    </source>
</evidence>
<dbReference type="FunFam" id="3.90.45.10:FF:000006">
    <property type="entry name" value="Peptide deformylase"/>
    <property type="match status" value="1"/>
</dbReference>
<accession>A0AAD8JSQ6</accession>
<dbReference type="InterPro" id="IPR023635">
    <property type="entry name" value="Peptide_deformylase"/>
</dbReference>
<evidence type="ECO:0000256" key="2">
    <source>
        <dbReference type="ARBA" id="ARBA00004229"/>
    </source>
</evidence>
<gene>
    <name evidence="13" type="ORF">QVD17_36653</name>
</gene>
<dbReference type="GO" id="GO:0006412">
    <property type="term" value="P:translation"/>
    <property type="evidence" value="ECO:0007669"/>
    <property type="project" value="UniProtKB-KW"/>
</dbReference>
<comment type="function">
    <text evidence="12">Removes the formyl group from the N-terminal Met of newly synthesized proteins.</text>
</comment>
<keyword evidence="11" id="KW-0408">Iron</keyword>
<evidence type="ECO:0000256" key="5">
    <source>
        <dbReference type="ARBA" id="ARBA00022528"/>
    </source>
</evidence>
<keyword evidence="9 12" id="KW-0648">Protein biosynthesis</keyword>
<evidence type="ECO:0000256" key="11">
    <source>
        <dbReference type="ARBA" id="ARBA00023004"/>
    </source>
</evidence>
<keyword evidence="14" id="KW-1185">Reference proteome</keyword>
<dbReference type="NCBIfam" id="NF001159">
    <property type="entry name" value="PRK00150.1-3"/>
    <property type="match status" value="1"/>
</dbReference>
<dbReference type="GO" id="GO:0046872">
    <property type="term" value="F:metal ion binding"/>
    <property type="evidence" value="ECO:0007669"/>
    <property type="project" value="UniProtKB-KW"/>
</dbReference>
<dbReference type="Proteomes" id="UP001229421">
    <property type="component" value="Unassembled WGS sequence"/>
</dbReference>
<comment type="caution">
    <text evidence="13">The sequence shown here is derived from an EMBL/GenBank/DDBJ whole genome shotgun (WGS) entry which is preliminary data.</text>
</comment>
<evidence type="ECO:0000256" key="7">
    <source>
        <dbReference type="ARBA" id="ARBA00022723"/>
    </source>
</evidence>
<dbReference type="PRINTS" id="PR01576">
    <property type="entry name" value="PDEFORMYLASE"/>
</dbReference>
<evidence type="ECO:0000256" key="4">
    <source>
        <dbReference type="ARBA" id="ARBA00012175"/>
    </source>
</evidence>
<keyword evidence="7 12" id="KW-0479">Metal-binding</keyword>
<comment type="catalytic activity">
    <reaction evidence="12">
        <text>N-terminal N-formyl-L-methionyl-[peptide] + H2O = N-terminal L-methionyl-[peptide] + formate</text>
        <dbReference type="Rhea" id="RHEA:24420"/>
        <dbReference type="Rhea" id="RHEA-COMP:10639"/>
        <dbReference type="Rhea" id="RHEA-COMP:10640"/>
        <dbReference type="ChEBI" id="CHEBI:15377"/>
        <dbReference type="ChEBI" id="CHEBI:15740"/>
        <dbReference type="ChEBI" id="CHEBI:49298"/>
        <dbReference type="ChEBI" id="CHEBI:64731"/>
        <dbReference type="EC" id="3.5.1.88"/>
    </reaction>
</comment>
<dbReference type="Gene3D" id="3.90.45.10">
    <property type="entry name" value="Peptide deformylase"/>
    <property type="match status" value="4"/>
</dbReference>
<evidence type="ECO:0000256" key="12">
    <source>
        <dbReference type="RuleBase" id="RU362111"/>
    </source>
</evidence>
<dbReference type="HAMAP" id="MF_00163">
    <property type="entry name" value="Pep_deformylase"/>
    <property type="match status" value="2"/>
</dbReference>
<evidence type="ECO:0000256" key="3">
    <source>
        <dbReference type="ARBA" id="ARBA00010759"/>
    </source>
</evidence>
<dbReference type="GO" id="GO:0009507">
    <property type="term" value="C:chloroplast"/>
    <property type="evidence" value="ECO:0007669"/>
    <property type="project" value="UniProtKB-SubCell"/>
</dbReference>
<comment type="similarity">
    <text evidence="3 12">Belongs to the polypeptide deformylase family.</text>
</comment>
<dbReference type="PANTHER" id="PTHR10458">
    <property type="entry name" value="PEPTIDE DEFORMYLASE"/>
    <property type="match status" value="1"/>
</dbReference>
<dbReference type="EC" id="3.5.1.88" evidence="4 12"/>
<sequence length="565" mass="62783">MYPDPILRAKNKRVVTFDENLKKLVDEMFDVMYKTDGIGLSAHQVGINVQLMVFNPAGERGEGEEIVLVNPRVVKSSKKLVPFTEGCLSFPGINADVVCMSMIVVSAADLQFEAPLKIVMYLDPILRAKNKRVVTFDENLKKLVDEMFDVMYKTDGIGLSAHQVGINVQLMVFNPAGERGEGEEIVLVNPRVVKSSKKLVPFTEGCLSFPGINADVVCMSMIVVSAADLQFEAPLKIVMYLDPILRAKNKRVVTFDENLKKLVDEMFDVMYKTDGIGLSAHQVGINVQLMVFNPAGERGEGEEIVLVNPRVVKSSKKLVPFTEGCLSFPGINADVVCMSMIVVSAADLQFEAPLKIVMYLDPILRAKNKRVVTFDENLKKLVDEMFDVMYKTDGIGLSAPQVGINVQLMVFNPAGERGEGEEIVLVNPRVVKSSKKLVPFTEGCLSFPGINADVVRPEAVKVDAQDITVAKFSVSLSRLPSRVFQHEFDHLEAMFLSNVSELIYHVFIILQGTLFFDRMTAEVVDSIRAELLALEQKYEDRTGLSRPESIETRKRWKAATGFGRS</sequence>
<evidence type="ECO:0000256" key="6">
    <source>
        <dbReference type="ARBA" id="ARBA00022640"/>
    </source>
</evidence>
<comment type="cofactor">
    <cofactor evidence="1">
        <name>Fe(2+)</name>
        <dbReference type="ChEBI" id="CHEBI:29033"/>
    </cofactor>
</comment>
<dbReference type="InterPro" id="IPR036821">
    <property type="entry name" value="Peptide_deformylase_sf"/>
</dbReference>
<reference evidence="13" key="1">
    <citation type="journal article" date="2023" name="bioRxiv">
        <title>Improved chromosome-level genome assembly for marigold (Tagetes erecta).</title>
        <authorList>
            <person name="Jiang F."/>
            <person name="Yuan L."/>
            <person name="Wang S."/>
            <person name="Wang H."/>
            <person name="Xu D."/>
            <person name="Wang A."/>
            <person name="Fan W."/>
        </authorList>
    </citation>
    <scope>NUCLEOTIDE SEQUENCE</scope>
    <source>
        <strain evidence="13">WSJ</strain>
        <tissue evidence="13">Leaf</tissue>
    </source>
</reference>
<dbReference type="Pfam" id="PF01327">
    <property type="entry name" value="Pep_deformylase"/>
    <property type="match status" value="4"/>
</dbReference>
<evidence type="ECO:0000313" key="14">
    <source>
        <dbReference type="Proteomes" id="UP001229421"/>
    </source>
</evidence>
<proteinExistence type="inferred from homology"/>
<evidence type="ECO:0000256" key="8">
    <source>
        <dbReference type="ARBA" id="ARBA00022801"/>
    </source>
</evidence>
<dbReference type="AlphaFoldDB" id="A0AAD8JSQ6"/>
<keyword evidence="10 12" id="KW-0809">Transit peptide</keyword>
<evidence type="ECO:0000313" key="13">
    <source>
        <dbReference type="EMBL" id="KAK1410120.1"/>
    </source>
</evidence>
<comment type="subcellular location">
    <subcellularLocation>
        <location evidence="2 12">Plastid</location>
        <location evidence="2 12">Chloroplast</location>
    </subcellularLocation>
</comment>
<name>A0AAD8JSQ6_TARER</name>
<dbReference type="GO" id="GO:0042586">
    <property type="term" value="F:peptide deformylase activity"/>
    <property type="evidence" value="ECO:0007669"/>
    <property type="project" value="UniProtKB-EC"/>
</dbReference>
<keyword evidence="5 12" id="KW-0150">Chloroplast</keyword>
<evidence type="ECO:0000256" key="1">
    <source>
        <dbReference type="ARBA" id="ARBA00001954"/>
    </source>
</evidence>
<dbReference type="EMBL" id="JAUHHV010000010">
    <property type="protein sequence ID" value="KAK1410120.1"/>
    <property type="molecule type" value="Genomic_DNA"/>
</dbReference>
<dbReference type="CDD" id="cd00487">
    <property type="entry name" value="Pep_deformylase"/>
    <property type="match status" value="4"/>
</dbReference>
<organism evidence="13 14">
    <name type="scientific">Tagetes erecta</name>
    <name type="common">African marigold</name>
    <dbReference type="NCBI Taxonomy" id="13708"/>
    <lineage>
        <taxon>Eukaryota</taxon>
        <taxon>Viridiplantae</taxon>
        <taxon>Streptophyta</taxon>
        <taxon>Embryophyta</taxon>
        <taxon>Tracheophyta</taxon>
        <taxon>Spermatophyta</taxon>
        <taxon>Magnoliopsida</taxon>
        <taxon>eudicotyledons</taxon>
        <taxon>Gunneridae</taxon>
        <taxon>Pentapetalae</taxon>
        <taxon>asterids</taxon>
        <taxon>campanulids</taxon>
        <taxon>Asterales</taxon>
        <taxon>Asteraceae</taxon>
        <taxon>Asteroideae</taxon>
        <taxon>Heliantheae alliance</taxon>
        <taxon>Tageteae</taxon>
        <taxon>Tagetes</taxon>
    </lineage>
</organism>
<evidence type="ECO:0000256" key="9">
    <source>
        <dbReference type="ARBA" id="ARBA00022917"/>
    </source>
</evidence>
<dbReference type="SUPFAM" id="SSF56420">
    <property type="entry name" value="Peptide deformylase"/>
    <property type="match status" value="4"/>
</dbReference>
<dbReference type="NCBIfam" id="TIGR00079">
    <property type="entry name" value="pept_deformyl"/>
    <property type="match status" value="1"/>
</dbReference>
<keyword evidence="6 12" id="KW-0934">Plastid</keyword>
<keyword evidence="8 12" id="KW-0378">Hydrolase</keyword>
<protein>
    <recommendedName>
        <fullName evidence="4 12">Peptide deformylase</fullName>
        <ecNumber evidence="4 12">3.5.1.88</ecNumber>
    </recommendedName>
</protein>